<feature type="domain" description="ATPase BadF/BadG/BcrA/BcrD type" evidence="1">
    <location>
        <begin position="5"/>
        <end position="292"/>
    </location>
</feature>
<dbReference type="Pfam" id="PF01869">
    <property type="entry name" value="BcrAD_BadFG"/>
    <property type="match status" value="1"/>
</dbReference>
<dbReference type="Gene3D" id="3.30.420.40">
    <property type="match status" value="2"/>
</dbReference>
<evidence type="ECO:0000313" key="2">
    <source>
        <dbReference type="EMBL" id="MBP2023299.1"/>
    </source>
</evidence>
<evidence type="ECO:0000259" key="1">
    <source>
        <dbReference type="Pfam" id="PF01869"/>
    </source>
</evidence>
<dbReference type="InterPro" id="IPR002731">
    <property type="entry name" value="ATPase_BadF"/>
</dbReference>
<dbReference type="InterPro" id="IPR052519">
    <property type="entry name" value="Euk-type_GlcNAc_Kinase"/>
</dbReference>
<dbReference type="CDD" id="cd24007">
    <property type="entry name" value="ASKHA_NBD_eukNAGK-like"/>
    <property type="match status" value="1"/>
</dbReference>
<protein>
    <submittedName>
        <fullName evidence="2">N-acetylglucosamine kinase-like BadF-type ATPase</fullName>
    </submittedName>
</protein>
<evidence type="ECO:0000313" key="3">
    <source>
        <dbReference type="Proteomes" id="UP001519308"/>
    </source>
</evidence>
<name>A0ABS4K9J8_9CLOT</name>
<reference evidence="2 3" key="1">
    <citation type="submission" date="2021-03" db="EMBL/GenBank/DDBJ databases">
        <title>Genomic Encyclopedia of Type Strains, Phase IV (KMG-IV): sequencing the most valuable type-strain genomes for metagenomic binning, comparative biology and taxonomic classification.</title>
        <authorList>
            <person name="Goeker M."/>
        </authorList>
    </citation>
    <scope>NUCLEOTIDE SEQUENCE [LARGE SCALE GENOMIC DNA]</scope>
    <source>
        <strain evidence="2 3">DSM 28650</strain>
    </source>
</reference>
<dbReference type="PANTHER" id="PTHR43190">
    <property type="entry name" value="N-ACETYL-D-GLUCOSAMINE KINASE"/>
    <property type="match status" value="1"/>
</dbReference>
<keyword evidence="3" id="KW-1185">Reference proteome</keyword>
<dbReference type="InterPro" id="IPR043129">
    <property type="entry name" value="ATPase_NBD"/>
</dbReference>
<comment type="caution">
    <text evidence="2">The sequence shown here is derived from an EMBL/GenBank/DDBJ whole genome shotgun (WGS) entry which is preliminary data.</text>
</comment>
<dbReference type="RefSeq" id="WP_209649780.1">
    <property type="nucleotide sequence ID" value="NZ_JAGGLL010000026.1"/>
</dbReference>
<gene>
    <name evidence="2" type="ORF">J2Z44_003136</name>
</gene>
<organism evidence="2 3">
    <name type="scientific">Clostridium punense</name>
    <dbReference type="NCBI Taxonomy" id="1054297"/>
    <lineage>
        <taxon>Bacteria</taxon>
        <taxon>Bacillati</taxon>
        <taxon>Bacillota</taxon>
        <taxon>Clostridia</taxon>
        <taxon>Eubacteriales</taxon>
        <taxon>Clostridiaceae</taxon>
        <taxon>Clostridium</taxon>
    </lineage>
</organism>
<sequence length="306" mass="33093">MSYIIGIDGGGTKTEAIAYTLEGQQLCRALTGFSNVLMDKNEAIKNIITAIDECNLKIANSLENNNCLAIYLGIAGGESEEVNSFVTRALSDKYGVKVKVVNDAVIAIAALLKGEDGILTISGTGSISYGVSQGKIKTAGGWGHLLGDEGSGYFIAIEALKLMALDEDMDKKVSNLSKELLRAMRVDNRKDIINFVYNQTKREIAALVPVVVSLAQQGDSEAIEILKRGGRELAKTTLIVYESLDFKGHVAIGIKGSILTKVSMVREEFENTLKERIGEFTIVNEEVSPTLGSYYMALKELVNLTV</sequence>
<dbReference type="Proteomes" id="UP001519308">
    <property type="component" value="Unassembled WGS sequence"/>
</dbReference>
<dbReference type="SUPFAM" id="SSF53067">
    <property type="entry name" value="Actin-like ATPase domain"/>
    <property type="match status" value="2"/>
</dbReference>
<accession>A0ABS4K9J8</accession>
<dbReference type="PANTHER" id="PTHR43190:SF3">
    <property type="entry name" value="N-ACETYL-D-GLUCOSAMINE KINASE"/>
    <property type="match status" value="1"/>
</dbReference>
<proteinExistence type="predicted"/>
<dbReference type="EMBL" id="JAGGLL010000026">
    <property type="protein sequence ID" value="MBP2023299.1"/>
    <property type="molecule type" value="Genomic_DNA"/>
</dbReference>